<organism evidence="1 2">
    <name type="scientific">Danionella cerebrum</name>
    <dbReference type="NCBI Taxonomy" id="2873325"/>
    <lineage>
        <taxon>Eukaryota</taxon>
        <taxon>Metazoa</taxon>
        <taxon>Chordata</taxon>
        <taxon>Craniata</taxon>
        <taxon>Vertebrata</taxon>
        <taxon>Euteleostomi</taxon>
        <taxon>Actinopterygii</taxon>
        <taxon>Neopterygii</taxon>
        <taxon>Teleostei</taxon>
        <taxon>Ostariophysi</taxon>
        <taxon>Cypriniformes</taxon>
        <taxon>Danionidae</taxon>
        <taxon>Danioninae</taxon>
        <taxon>Danionella</taxon>
    </lineage>
</organism>
<dbReference type="OrthoDB" id="428342at2759"/>
<gene>
    <name evidence="1" type="ORF">DNTS_024391</name>
</gene>
<keyword evidence="2" id="KW-1185">Reference proteome</keyword>
<dbReference type="Proteomes" id="UP000316079">
    <property type="component" value="Unassembled WGS sequence"/>
</dbReference>
<comment type="caution">
    <text evidence="1">The sequence shown here is derived from an EMBL/GenBank/DDBJ whole genome shotgun (WGS) entry which is preliminary data.</text>
</comment>
<name>A0A553RKE5_9TELE</name>
<dbReference type="AlphaFoldDB" id="A0A553RKE5"/>
<sequence length="267" mass="29402">MFDIKETLQQSQSYICTNETKALVFLSVEPIITVNSKQPCTQSPSDPWSPVILPKLELLTERKSACHGDDHLTPTGSSDNLRTCAASLQLHQALQAILGVCSHHLQSMWHIALVEDPAEKQPDPHVYKTSHLVSIAATLSRISLVTSCSSSLQQKLLSSLWGHFLAGAEKGTGSGAYSASIRVLQQPDTLLTSLWCRVFLSQCLLQDAIVHIGCRVTRSAQKQDVVGVVVLHFSWKVTSVLVRDNILPGEERQVHDSKDRCSSRNQD</sequence>
<proteinExistence type="predicted"/>
<protein>
    <submittedName>
        <fullName evidence="1">Uncharacterized protein</fullName>
    </submittedName>
</protein>
<dbReference type="EMBL" id="SRMA01023898">
    <property type="protein sequence ID" value="TRZ02653.1"/>
    <property type="molecule type" value="Genomic_DNA"/>
</dbReference>
<reference evidence="1 2" key="1">
    <citation type="journal article" date="2019" name="Sci. Data">
        <title>Hybrid genome assembly and annotation of Danionella translucida.</title>
        <authorList>
            <person name="Kadobianskyi M."/>
            <person name="Schulze L."/>
            <person name="Schuelke M."/>
            <person name="Judkewitz B."/>
        </authorList>
    </citation>
    <scope>NUCLEOTIDE SEQUENCE [LARGE SCALE GENOMIC DNA]</scope>
    <source>
        <strain evidence="1 2">Bolton</strain>
    </source>
</reference>
<evidence type="ECO:0000313" key="1">
    <source>
        <dbReference type="EMBL" id="TRZ02653.1"/>
    </source>
</evidence>
<evidence type="ECO:0000313" key="2">
    <source>
        <dbReference type="Proteomes" id="UP000316079"/>
    </source>
</evidence>
<accession>A0A553RKE5</accession>